<sequence length="430" mass="47981">MIVTSRSTTVTSSKDTRTILTSSDDTLHHRITRQAYAVYPTSSANTNYFNGKQICKGRNDKTYQTIRSSLGNNIAKECIDSDVQAAIIITRYPMAKRVTVQNLTCRRGMDKKVTFQYGSGYTSVVGLGASTSSTGQPASDWRTGKSLTESLYHIFSGGIGSDVTFLVGAKRQRIPAHTLILTSRSPVFFAMFNGPLAETGDVKVPDITVEAFTLFLTYLYTDEVTLTVGTVVSVMSVARKYCVDVLVSVCDNFLMTNFSPAIACFLLEQAHIYTEDRLMAMCLNSIGLSPEKMLTSESFAVLCPSCLTSITESDELDVDESHVYKAVMQWAEKECIRQNLEITGANKRAVLGNVLSTIRFPIMSQDFFLDQVCKDKILTSDEIVDILMYIRNNTNTLVTSFNKSYRKHYVRHGRPIFEKVHKVGKRPNCW</sequence>
<feature type="domain" description="BTB" evidence="1">
    <location>
        <begin position="161"/>
        <end position="228"/>
    </location>
</feature>
<dbReference type="Pfam" id="PF07707">
    <property type="entry name" value="BACK"/>
    <property type="match status" value="1"/>
</dbReference>
<dbReference type="EMBL" id="NEDP02005517">
    <property type="protein sequence ID" value="OWF39660.1"/>
    <property type="molecule type" value="Genomic_DNA"/>
</dbReference>
<dbReference type="Gene3D" id="3.30.710.10">
    <property type="entry name" value="Potassium Channel Kv1.1, Chain A"/>
    <property type="match status" value="1"/>
</dbReference>
<dbReference type="GO" id="GO:0022008">
    <property type="term" value="P:neurogenesis"/>
    <property type="evidence" value="ECO:0007669"/>
    <property type="project" value="TreeGrafter"/>
</dbReference>
<accession>A0A210PT32</accession>
<keyword evidence="3" id="KW-1185">Reference proteome</keyword>
<evidence type="ECO:0000313" key="2">
    <source>
        <dbReference type="EMBL" id="OWF39660.1"/>
    </source>
</evidence>
<dbReference type="InterPro" id="IPR011705">
    <property type="entry name" value="BACK"/>
</dbReference>
<proteinExistence type="predicted"/>
<dbReference type="PANTHER" id="PTHR45774">
    <property type="entry name" value="BTB/POZ DOMAIN-CONTAINING"/>
    <property type="match status" value="1"/>
</dbReference>
<dbReference type="PANTHER" id="PTHR45774:SF3">
    <property type="entry name" value="BTB (POZ) DOMAIN-CONTAINING 2B-RELATED"/>
    <property type="match status" value="1"/>
</dbReference>
<organism evidence="2 3">
    <name type="scientific">Mizuhopecten yessoensis</name>
    <name type="common">Japanese scallop</name>
    <name type="synonym">Patinopecten yessoensis</name>
    <dbReference type="NCBI Taxonomy" id="6573"/>
    <lineage>
        <taxon>Eukaryota</taxon>
        <taxon>Metazoa</taxon>
        <taxon>Spiralia</taxon>
        <taxon>Lophotrochozoa</taxon>
        <taxon>Mollusca</taxon>
        <taxon>Bivalvia</taxon>
        <taxon>Autobranchia</taxon>
        <taxon>Pteriomorphia</taxon>
        <taxon>Pectinida</taxon>
        <taxon>Pectinoidea</taxon>
        <taxon>Pectinidae</taxon>
        <taxon>Mizuhopecten</taxon>
    </lineage>
</organism>
<dbReference type="InterPro" id="IPR011333">
    <property type="entry name" value="SKP1/BTB/POZ_sf"/>
</dbReference>
<evidence type="ECO:0000259" key="1">
    <source>
        <dbReference type="PROSITE" id="PS50097"/>
    </source>
</evidence>
<reference evidence="2 3" key="1">
    <citation type="journal article" date="2017" name="Nat. Ecol. Evol.">
        <title>Scallop genome provides insights into evolution of bilaterian karyotype and development.</title>
        <authorList>
            <person name="Wang S."/>
            <person name="Zhang J."/>
            <person name="Jiao W."/>
            <person name="Li J."/>
            <person name="Xun X."/>
            <person name="Sun Y."/>
            <person name="Guo X."/>
            <person name="Huan P."/>
            <person name="Dong B."/>
            <person name="Zhang L."/>
            <person name="Hu X."/>
            <person name="Sun X."/>
            <person name="Wang J."/>
            <person name="Zhao C."/>
            <person name="Wang Y."/>
            <person name="Wang D."/>
            <person name="Huang X."/>
            <person name="Wang R."/>
            <person name="Lv J."/>
            <person name="Li Y."/>
            <person name="Zhang Z."/>
            <person name="Liu B."/>
            <person name="Lu W."/>
            <person name="Hui Y."/>
            <person name="Liang J."/>
            <person name="Zhou Z."/>
            <person name="Hou R."/>
            <person name="Li X."/>
            <person name="Liu Y."/>
            <person name="Li H."/>
            <person name="Ning X."/>
            <person name="Lin Y."/>
            <person name="Zhao L."/>
            <person name="Xing Q."/>
            <person name="Dou J."/>
            <person name="Li Y."/>
            <person name="Mao J."/>
            <person name="Guo H."/>
            <person name="Dou H."/>
            <person name="Li T."/>
            <person name="Mu C."/>
            <person name="Jiang W."/>
            <person name="Fu Q."/>
            <person name="Fu X."/>
            <person name="Miao Y."/>
            <person name="Liu J."/>
            <person name="Yu Q."/>
            <person name="Li R."/>
            <person name="Liao H."/>
            <person name="Li X."/>
            <person name="Kong Y."/>
            <person name="Jiang Z."/>
            <person name="Chourrout D."/>
            <person name="Li R."/>
            <person name="Bao Z."/>
        </authorList>
    </citation>
    <scope>NUCLEOTIDE SEQUENCE [LARGE SCALE GENOMIC DNA]</scope>
    <source>
        <strain evidence="2 3">PY_sf001</strain>
    </source>
</reference>
<dbReference type="PROSITE" id="PS50097">
    <property type="entry name" value="BTB"/>
    <property type="match status" value="1"/>
</dbReference>
<evidence type="ECO:0000313" key="3">
    <source>
        <dbReference type="Proteomes" id="UP000242188"/>
    </source>
</evidence>
<dbReference type="Gene3D" id="1.25.40.420">
    <property type="match status" value="1"/>
</dbReference>
<comment type="caution">
    <text evidence="2">The sequence shown here is derived from an EMBL/GenBank/DDBJ whole genome shotgun (WGS) entry which is preliminary data.</text>
</comment>
<protein>
    <submittedName>
        <fullName evidence="2">BTB/POZ domain-containing protein 1</fullName>
    </submittedName>
</protein>
<name>A0A210PT32_MIZYE</name>
<dbReference type="SUPFAM" id="SSF54695">
    <property type="entry name" value="POZ domain"/>
    <property type="match status" value="1"/>
</dbReference>
<dbReference type="Pfam" id="PF00651">
    <property type="entry name" value="BTB"/>
    <property type="match status" value="1"/>
</dbReference>
<dbReference type="SMART" id="SM00875">
    <property type="entry name" value="BACK"/>
    <property type="match status" value="1"/>
</dbReference>
<dbReference type="GO" id="GO:0000932">
    <property type="term" value="C:P-body"/>
    <property type="evidence" value="ECO:0007669"/>
    <property type="project" value="TreeGrafter"/>
</dbReference>
<dbReference type="SMART" id="SM00225">
    <property type="entry name" value="BTB"/>
    <property type="match status" value="1"/>
</dbReference>
<dbReference type="GO" id="GO:0005829">
    <property type="term" value="C:cytosol"/>
    <property type="evidence" value="ECO:0007669"/>
    <property type="project" value="TreeGrafter"/>
</dbReference>
<gene>
    <name evidence="2" type="ORF">KP79_PYT23278</name>
</gene>
<dbReference type="AlphaFoldDB" id="A0A210PT32"/>
<dbReference type="InterPro" id="IPR000210">
    <property type="entry name" value="BTB/POZ_dom"/>
</dbReference>
<dbReference type="OrthoDB" id="9979965at2759"/>
<dbReference type="Proteomes" id="UP000242188">
    <property type="component" value="Unassembled WGS sequence"/>
</dbReference>